<evidence type="ECO:0000256" key="4">
    <source>
        <dbReference type="ARBA" id="ARBA00022692"/>
    </source>
</evidence>
<dbReference type="GeneID" id="300077899"/>
<comment type="similarity">
    <text evidence="2">Belongs to the UPF0410 family.</text>
</comment>
<accession>A0A3R7IYS0</accession>
<dbReference type="EMBL" id="JNAD02000001">
    <property type="protein sequence ID" value="RKM99382.1"/>
    <property type="molecule type" value="Genomic_DNA"/>
</dbReference>
<protein>
    <submittedName>
        <fullName evidence="8">GlsB/YeaQ/YmgE family stress response membrane protein</fullName>
    </submittedName>
</protein>
<feature type="transmembrane region" description="Helical" evidence="7">
    <location>
        <begin position="27"/>
        <end position="51"/>
    </location>
</feature>
<dbReference type="Pfam" id="PF04226">
    <property type="entry name" value="Transgly_assoc"/>
    <property type="match status" value="1"/>
</dbReference>
<evidence type="ECO:0000256" key="6">
    <source>
        <dbReference type="ARBA" id="ARBA00023136"/>
    </source>
</evidence>
<dbReference type="AlphaFoldDB" id="A0A3R7IYS0"/>
<dbReference type="Proteomes" id="UP000028058">
    <property type="component" value="Unassembled WGS sequence"/>
</dbReference>
<dbReference type="PANTHER" id="PTHR33884">
    <property type="entry name" value="UPF0410 PROTEIN YMGE"/>
    <property type="match status" value="1"/>
</dbReference>
<evidence type="ECO:0000256" key="5">
    <source>
        <dbReference type="ARBA" id="ARBA00022989"/>
    </source>
</evidence>
<reference evidence="8 9" key="1">
    <citation type="journal article" date="2014" name="Genome Announc.">
        <title>Draft Genome Sequence of Streptomyces fradiae ATCC 19609, a Strain Highly Sensitive to Antibiotics.</title>
        <authorList>
            <person name="Bekker O.B."/>
            <person name="Klimina K.M."/>
            <person name="Vatlin A.A."/>
            <person name="Zakharevich N.V."/>
            <person name="Kasianov A.S."/>
            <person name="Danilenko V.N."/>
        </authorList>
    </citation>
    <scope>NUCLEOTIDE SEQUENCE [LARGE SCALE GENOMIC DNA]</scope>
    <source>
        <strain evidence="8 9">ATCC 19609</strain>
    </source>
</reference>
<keyword evidence="9" id="KW-1185">Reference proteome</keyword>
<name>A0A3R7IYS0_9ACTN</name>
<sequence>MGWLWAIVLGLVLGVLARGILPGRQNIPLWLTVICGMLGAVGGNALARAVGVETTSGIDWWRHAFQLAGAIVVVALVAPLWARMRGGTRHRERA</sequence>
<evidence type="ECO:0000313" key="9">
    <source>
        <dbReference type="Proteomes" id="UP000028058"/>
    </source>
</evidence>
<evidence type="ECO:0000256" key="7">
    <source>
        <dbReference type="SAM" id="Phobius"/>
    </source>
</evidence>
<gene>
    <name evidence="8" type="ORF">SFRA_004145</name>
</gene>
<dbReference type="RefSeq" id="WP_039821903.1">
    <property type="nucleotide sequence ID" value="NZ_CP134822.1"/>
</dbReference>
<keyword evidence="6 7" id="KW-0472">Membrane</keyword>
<dbReference type="OrthoDB" id="3483802at2"/>
<dbReference type="GO" id="GO:0005886">
    <property type="term" value="C:plasma membrane"/>
    <property type="evidence" value="ECO:0007669"/>
    <property type="project" value="UniProtKB-SubCell"/>
</dbReference>
<dbReference type="InterPro" id="IPR007341">
    <property type="entry name" value="Transgly_assoc"/>
</dbReference>
<dbReference type="PANTHER" id="PTHR33884:SF3">
    <property type="entry name" value="UPF0410 PROTEIN YMGE"/>
    <property type="match status" value="1"/>
</dbReference>
<evidence type="ECO:0000256" key="3">
    <source>
        <dbReference type="ARBA" id="ARBA00022475"/>
    </source>
</evidence>
<keyword evidence="5 7" id="KW-1133">Transmembrane helix</keyword>
<evidence type="ECO:0000256" key="2">
    <source>
        <dbReference type="ARBA" id="ARBA00011006"/>
    </source>
</evidence>
<evidence type="ECO:0000256" key="1">
    <source>
        <dbReference type="ARBA" id="ARBA00004651"/>
    </source>
</evidence>
<organism evidence="8 9">
    <name type="scientific">Streptomyces xinghaiensis</name>
    <dbReference type="NCBI Taxonomy" id="1038928"/>
    <lineage>
        <taxon>Bacteria</taxon>
        <taxon>Bacillati</taxon>
        <taxon>Actinomycetota</taxon>
        <taxon>Actinomycetes</taxon>
        <taxon>Kitasatosporales</taxon>
        <taxon>Streptomycetaceae</taxon>
        <taxon>Streptomyces</taxon>
    </lineage>
</organism>
<keyword evidence="3" id="KW-1003">Cell membrane</keyword>
<proteinExistence type="inferred from homology"/>
<comment type="subcellular location">
    <subcellularLocation>
        <location evidence="1">Cell membrane</location>
        <topology evidence="1">Multi-pass membrane protein</topology>
    </subcellularLocation>
</comment>
<feature type="transmembrane region" description="Helical" evidence="7">
    <location>
        <begin position="63"/>
        <end position="82"/>
    </location>
</feature>
<keyword evidence="4 7" id="KW-0812">Transmembrane</keyword>
<comment type="caution">
    <text evidence="8">The sequence shown here is derived from an EMBL/GenBank/DDBJ whole genome shotgun (WGS) entry which is preliminary data.</text>
</comment>
<evidence type="ECO:0000313" key="8">
    <source>
        <dbReference type="EMBL" id="RKM99382.1"/>
    </source>
</evidence>